<dbReference type="Proteomes" id="UP000053791">
    <property type="component" value="Unassembled WGS sequence"/>
</dbReference>
<gene>
    <name evidence="2" type="ORF">AVO45_07810</name>
</gene>
<dbReference type="OrthoDB" id="6917259at2"/>
<organism evidence="2 3">
    <name type="scientific">Ruegeria marisrubri</name>
    <dbReference type="NCBI Taxonomy" id="1685379"/>
    <lineage>
        <taxon>Bacteria</taxon>
        <taxon>Pseudomonadati</taxon>
        <taxon>Pseudomonadota</taxon>
        <taxon>Alphaproteobacteria</taxon>
        <taxon>Rhodobacterales</taxon>
        <taxon>Roseobacteraceae</taxon>
        <taxon>Ruegeria</taxon>
    </lineage>
</organism>
<evidence type="ECO:0000313" key="3">
    <source>
        <dbReference type="Proteomes" id="UP000053791"/>
    </source>
</evidence>
<comment type="caution">
    <text evidence="2">The sequence shown here is derived from an EMBL/GenBank/DDBJ whole genome shotgun (WGS) entry which is preliminary data.</text>
</comment>
<dbReference type="InterPro" id="IPR009492">
    <property type="entry name" value="TniQ"/>
</dbReference>
<accession>A0A0X3TQ33</accession>
<protein>
    <recommendedName>
        <fullName evidence="1">TniQ domain-containing protein</fullName>
    </recommendedName>
</protein>
<keyword evidence="3" id="KW-1185">Reference proteome</keyword>
<feature type="domain" description="TniQ" evidence="1">
    <location>
        <begin position="9"/>
        <end position="122"/>
    </location>
</feature>
<evidence type="ECO:0000313" key="2">
    <source>
        <dbReference type="EMBL" id="KUJ77872.1"/>
    </source>
</evidence>
<evidence type="ECO:0000259" key="1">
    <source>
        <dbReference type="Pfam" id="PF06527"/>
    </source>
</evidence>
<dbReference type="EMBL" id="LQBQ01000023">
    <property type="protein sequence ID" value="KUJ77872.1"/>
    <property type="molecule type" value="Genomic_DNA"/>
</dbReference>
<dbReference type="AlphaFoldDB" id="A0A0X3TQ33"/>
<proteinExistence type="predicted"/>
<sequence>MRNGRWRLVDPEQDESLNGYLHRLAAANGFPETAEFIACFGLRYGRQMMERIEDLARELGQDLSLMQNLAPRARPEDIRLEWHFHRTNIAPVCPDCIANGHVHDRAWQHVFVTACPAHGTRLIETCDRCQEPLRPLTGSFDSCSCGWPYRSSYRHGATEWELQISKVLCRSDQSETVLFERTPARIAAFLQFLGSHAKSHQTGKPGKTPLPKTVGSAAAFLAPVGEMLTRFPEGFDDHIRERFETAPPEATTIPMALGKWYQRLMSFREAEFRTFQERVPIVARSFPVLSGENCDDGDWLSVKAAASLIGVGVTRLTKAIDDGKLRARTSTSQSGHRQYLVSREVANRAAGVRSDTIGSTELRAIWGISKAQLHLLDEAGVLDKITAGDGYGVADGKFSKSRAEEVASALRICLSEPTGDIIRFGEINLRKTTDRMAVAQVFRAIFDGILNPIYAPESARLNDFAFCKREVEHAMATSSKPLGMTIEEVASILGQKPQCVGWWAKTGLLKSTQAPHAGKERRVVSREALSAFQAEFIPVSMLARRTGRSSRKILKTLKTRGIETHGSFAEGNTTRGHLVRVGDLLDALFEPQAR</sequence>
<dbReference type="STRING" id="1685379.AVO45_07810"/>
<reference evidence="2 3" key="1">
    <citation type="submission" date="2015-12" db="EMBL/GenBank/DDBJ databases">
        <authorList>
            <person name="Shamseldin A."/>
            <person name="Moawad H."/>
            <person name="Abd El-Rahim W.M."/>
            <person name="Sadowsky M.J."/>
        </authorList>
    </citation>
    <scope>NUCLEOTIDE SEQUENCE [LARGE SCALE GENOMIC DNA]</scope>
    <source>
        <strain evidence="2 3">ZGT118</strain>
    </source>
</reference>
<name>A0A0X3TQ33_9RHOB</name>
<dbReference type="Pfam" id="PF06527">
    <property type="entry name" value="TniQ"/>
    <property type="match status" value="1"/>
</dbReference>
<dbReference type="RefSeq" id="WP_068346832.1">
    <property type="nucleotide sequence ID" value="NZ_LQBQ01000023.1"/>
</dbReference>